<accession>A0ABX0GUE3</accession>
<evidence type="ECO:0000313" key="2">
    <source>
        <dbReference type="EMBL" id="NHC13365.1"/>
    </source>
</evidence>
<gene>
    <name evidence="2" type="ORF">G9H71_06170</name>
</gene>
<feature type="compositionally biased region" description="Basic and acidic residues" evidence="1">
    <location>
        <begin position="1"/>
        <end position="16"/>
    </location>
</feature>
<sequence length="137" mass="14585">MTIERGSDKHGARADEALAGEVEGAMRAGRSTHAQEWKDPEPSGEDQPDVDLNPNGTLTGGTAAGVDSGDIEGRSQLATFLGKEVWPATADVLRATAEENQAPDRVLQQLAGLPAGRSYDNVQQVWEDLGGGREERF</sequence>
<evidence type="ECO:0000256" key="1">
    <source>
        <dbReference type="SAM" id="MobiDB-lite"/>
    </source>
</evidence>
<protein>
    <submittedName>
        <fullName evidence="2">DUF2795 domain-containing protein</fullName>
    </submittedName>
</protein>
<dbReference type="InterPro" id="IPR021527">
    <property type="entry name" value="DUF2795"/>
</dbReference>
<reference evidence="2 3" key="1">
    <citation type="submission" date="2020-03" db="EMBL/GenBank/DDBJ databases">
        <title>Two novel Motilibacter sp.</title>
        <authorList>
            <person name="Liu S."/>
        </authorList>
    </citation>
    <scope>NUCLEOTIDE SEQUENCE [LARGE SCALE GENOMIC DNA]</scope>
    <source>
        <strain evidence="2 3">E257</strain>
    </source>
</reference>
<organism evidence="2 3">
    <name type="scientific">Motilibacter deserti</name>
    <dbReference type="NCBI Taxonomy" id="2714956"/>
    <lineage>
        <taxon>Bacteria</taxon>
        <taxon>Bacillati</taxon>
        <taxon>Actinomycetota</taxon>
        <taxon>Actinomycetes</taxon>
        <taxon>Motilibacterales</taxon>
        <taxon>Motilibacteraceae</taxon>
        <taxon>Motilibacter</taxon>
    </lineage>
</organism>
<proteinExistence type="predicted"/>
<evidence type="ECO:0000313" key="3">
    <source>
        <dbReference type="Proteomes" id="UP000800981"/>
    </source>
</evidence>
<dbReference type="Pfam" id="PF11387">
    <property type="entry name" value="DUF2795"/>
    <property type="match status" value="1"/>
</dbReference>
<dbReference type="EMBL" id="JAANNP010000002">
    <property type="protein sequence ID" value="NHC13365.1"/>
    <property type="molecule type" value="Genomic_DNA"/>
</dbReference>
<feature type="region of interest" description="Disordered" evidence="1">
    <location>
        <begin position="1"/>
        <end position="70"/>
    </location>
</feature>
<keyword evidence="3" id="KW-1185">Reference proteome</keyword>
<comment type="caution">
    <text evidence="2">The sequence shown here is derived from an EMBL/GenBank/DDBJ whole genome shotgun (WGS) entry which is preliminary data.</text>
</comment>
<dbReference type="Proteomes" id="UP000800981">
    <property type="component" value="Unassembled WGS sequence"/>
</dbReference>
<name>A0ABX0GUE3_9ACTN</name>
<dbReference type="RefSeq" id="WP_166279665.1">
    <property type="nucleotide sequence ID" value="NZ_JAANNP010000002.1"/>
</dbReference>